<dbReference type="RefSeq" id="WP_098406852.1">
    <property type="nucleotide sequence ID" value="NZ_PDJE01000001.1"/>
</dbReference>
<dbReference type="Pfam" id="PF13349">
    <property type="entry name" value="DUF4097"/>
    <property type="match status" value="1"/>
</dbReference>
<comment type="caution">
    <text evidence="2">The sequence shown here is derived from an EMBL/GenBank/DDBJ whole genome shotgun (WGS) entry which is preliminary data.</text>
</comment>
<keyword evidence="3" id="KW-1185">Reference proteome</keyword>
<dbReference type="EMBL" id="PDJE01000001">
    <property type="protein sequence ID" value="PFG30384.1"/>
    <property type="molecule type" value="Genomic_DNA"/>
</dbReference>
<protein>
    <submittedName>
        <fullName evidence="2">DUF4097 and DUF4098 domain-containing protein YvlB</fullName>
    </submittedName>
</protein>
<dbReference type="Proteomes" id="UP000221369">
    <property type="component" value="Unassembled WGS sequence"/>
</dbReference>
<proteinExistence type="predicted"/>
<sequence>MSKEKWFINPGESRVIDTGIVRSLKVALIGGAIDVIGHDEDSARIEVHDVTGRELKVTIDGDRLEIDHPQLRWENFIDTFKAFGPNKATAAVSVLVPRDIDLSFGVVSATALLSGLETDARLSTVSGEIGADSLTGDLELNAVSGALNVSNHAGAVSVHTVSGDVTASGEIERFTGDTVSGDVFIDARGACDRIRVNSMSGNLTARIDGDVGARCVLNTVSGRMHVDGESVDGTFGRGYSVTTPGTTNVTVEVTANTVSGDIALIRRAQHSSGYNVDANGAVQ</sequence>
<gene>
    <name evidence="2" type="ORF">ATJ78_1313</name>
</gene>
<accession>A0A2A9DUZ1</accession>
<dbReference type="AlphaFoldDB" id="A0A2A9DUZ1"/>
<feature type="domain" description="DUF4097" evidence="1">
    <location>
        <begin position="38"/>
        <end position="264"/>
    </location>
</feature>
<dbReference type="InterPro" id="IPR025164">
    <property type="entry name" value="Toastrack_DUF4097"/>
</dbReference>
<organism evidence="2 3">
    <name type="scientific">Paramicrobacterium agarici</name>
    <dbReference type="NCBI Taxonomy" id="630514"/>
    <lineage>
        <taxon>Bacteria</taxon>
        <taxon>Bacillati</taxon>
        <taxon>Actinomycetota</taxon>
        <taxon>Actinomycetes</taxon>
        <taxon>Micrococcales</taxon>
        <taxon>Microbacteriaceae</taxon>
        <taxon>Paramicrobacterium</taxon>
    </lineage>
</organism>
<evidence type="ECO:0000259" key="1">
    <source>
        <dbReference type="Pfam" id="PF13349"/>
    </source>
</evidence>
<name>A0A2A9DUZ1_9MICO</name>
<evidence type="ECO:0000313" key="3">
    <source>
        <dbReference type="Proteomes" id="UP000221369"/>
    </source>
</evidence>
<reference evidence="2 3" key="1">
    <citation type="submission" date="2017-10" db="EMBL/GenBank/DDBJ databases">
        <title>Sequencing the genomes of 1000 actinobacteria strains.</title>
        <authorList>
            <person name="Klenk H.-P."/>
        </authorList>
    </citation>
    <scope>NUCLEOTIDE SEQUENCE [LARGE SCALE GENOMIC DNA]</scope>
    <source>
        <strain evidence="2 3">DSM 21798</strain>
    </source>
</reference>
<evidence type="ECO:0000313" key="2">
    <source>
        <dbReference type="EMBL" id="PFG30384.1"/>
    </source>
</evidence>